<evidence type="ECO:0000313" key="1">
    <source>
        <dbReference type="EMBL" id="MBB5060379.1"/>
    </source>
</evidence>
<comment type="caution">
    <text evidence="1">The sequence shown here is derived from an EMBL/GenBank/DDBJ whole genome shotgun (WGS) entry which is preliminary data.</text>
</comment>
<evidence type="ECO:0000313" key="2">
    <source>
        <dbReference type="Proteomes" id="UP000540989"/>
    </source>
</evidence>
<dbReference type="AlphaFoldDB" id="A0A7W8E6J2"/>
<name>A0A7W8E6J2_9BACT</name>
<dbReference type="RefSeq" id="WP_184222628.1">
    <property type="nucleotide sequence ID" value="NZ_JACHIP010000012.1"/>
</dbReference>
<dbReference type="Proteomes" id="UP000540989">
    <property type="component" value="Unassembled WGS sequence"/>
</dbReference>
<dbReference type="PANTHER" id="PTHR35564:SF4">
    <property type="entry name" value="CYTOPLASMIC PROTEIN"/>
    <property type="match status" value="1"/>
</dbReference>
<protein>
    <submittedName>
        <fullName evidence="1">Type VI secretion system protein ImpH</fullName>
    </submittedName>
</protein>
<accession>A0A7W8E6J2</accession>
<reference evidence="1 2" key="1">
    <citation type="submission" date="2020-08" db="EMBL/GenBank/DDBJ databases">
        <title>Genomic Encyclopedia of Type Strains, Phase IV (KMG-V): Genome sequencing to study the core and pangenomes of soil and plant-associated prokaryotes.</title>
        <authorList>
            <person name="Whitman W."/>
        </authorList>
    </citation>
    <scope>NUCLEOTIDE SEQUENCE [LARGE SCALE GENOMIC DNA]</scope>
    <source>
        <strain evidence="1 2">M8UP14</strain>
    </source>
</reference>
<dbReference type="EMBL" id="JACHIP010000012">
    <property type="protein sequence ID" value="MBB5060379.1"/>
    <property type="molecule type" value="Genomic_DNA"/>
</dbReference>
<dbReference type="InterPro" id="IPR010732">
    <property type="entry name" value="T6SS_TssG-like"/>
</dbReference>
<keyword evidence="2" id="KW-1185">Reference proteome</keyword>
<gene>
    <name evidence="1" type="ORF">HDF16_005115</name>
</gene>
<proteinExistence type="predicted"/>
<sequence>MEAAPFRFQFFQMIRLLEKLYPGREAIGHATSPVAEVVRFQAPPTFYFPASELGSYVPPDGASPGTLEVNFFGLNTINGPMPRVSTEALLANARRNDTATQDFLDLFNHRLVSLFYRAWSRYRLTLAYEKTSQGHEPDMLRRLYDLVGLGTEGLRNRMAIPDESALFFSGLLSRQVRSSEGLRQILESYFHISVQIEQFTGTWVPLPPGQQTVLRGEDSMAECLGIGTVVGDEVWEQEGTMTIRLGPMPLARYREFLPGSHGQAELQSWLRFYSRRAFRFVVQLVLQHDEVPQTALAGGGLLGARLGYESWLKVKPMRRNPDETEYLVH</sequence>
<dbReference type="Pfam" id="PF06996">
    <property type="entry name" value="T6SS_TssG"/>
    <property type="match status" value="1"/>
</dbReference>
<dbReference type="NCBIfam" id="TIGR03347">
    <property type="entry name" value="VI_chp_1"/>
    <property type="match status" value="1"/>
</dbReference>
<dbReference type="PANTHER" id="PTHR35564">
    <property type="match status" value="1"/>
</dbReference>
<organism evidence="1 2">
    <name type="scientific">Granulicella aggregans</name>
    <dbReference type="NCBI Taxonomy" id="474949"/>
    <lineage>
        <taxon>Bacteria</taxon>
        <taxon>Pseudomonadati</taxon>
        <taxon>Acidobacteriota</taxon>
        <taxon>Terriglobia</taxon>
        <taxon>Terriglobales</taxon>
        <taxon>Acidobacteriaceae</taxon>
        <taxon>Granulicella</taxon>
    </lineage>
</organism>